<evidence type="ECO:0000313" key="2">
    <source>
        <dbReference type="Proteomes" id="UP000464620"/>
    </source>
</evidence>
<evidence type="ECO:0000313" key="1">
    <source>
        <dbReference type="EMBL" id="QHN77381.1"/>
    </source>
</evidence>
<protein>
    <submittedName>
        <fullName evidence="1">Uncharacterized protein</fullName>
    </submittedName>
</protein>
<dbReference type="Proteomes" id="UP000464620">
    <property type="component" value="Chromosome B09"/>
</dbReference>
<proteinExistence type="predicted"/>
<gene>
    <name evidence="1" type="ORF">DS421_19g652210</name>
</gene>
<dbReference type="EMBL" id="CP031001">
    <property type="protein sequence ID" value="QHN77381.1"/>
    <property type="molecule type" value="Genomic_DNA"/>
</dbReference>
<sequence length="203" mass="23142">MDKFLTIEVKDHNMVEKQPCFPPVKLPLDIKPSVVVEEVIDLCDESLQDNHFFEPLLKSPTPSSCKKISNDWLNKSPTAEFQFGQFFYLQNLFNDINVVQPSMDFKLLDTFNDYTDPCFDPILYQSDPDPIKQVLSLTECTSPKNNTSNHYESQTFGFPISMFDTSQLNLNTSISEKDQSIRLSPVLSNYSIEVISQPGSPNN</sequence>
<reference evidence="1 2" key="1">
    <citation type="submission" date="2020-01" db="EMBL/GenBank/DDBJ databases">
        <title>Genome sequence of Arachis hypogaea, cultivar Shitouqi.</title>
        <authorList>
            <person name="Zhuang W."/>
            <person name="Chen H."/>
            <person name="Varshney R."/>
            <person name="Wang D."/>
            <person name="Ming R."/>
        </authorList>
    </citation>
    <scope>NUCLEOTIDE SEQUENCE [LARGE SCALE GENOMIC DNA]</scope>
    <source>
        <tissue evidence="1">Young leaf</tissue>
    </source>
</reference>
<name>A0A6B9V9L5_ARAHY</name>
<organism evidence="1 2">
    <name type="scientific">Arachis hypogaea</name>
    <name type="common">Peanut</name>
    <dbReference type="NCBI Taxonomy" id="3818"/>
    <lineage>
        <taxon>Eukaryota</taxon>
        <taxon>Viridiplantae</taxon>
        <taxon>Streptophyta</taxon>
        <taxon>Embryophyta</taxon>
        <taxon>Tracheophyta</taxon>
        <taxon>Spermatophyta</taxon>
        <taxon>Magnoliopsida</taxon>
        <taxon>eudicotyledons</taxon>
        <taxon>Gunneridae</taxon>
        <taxon>Pentapetalae</taxon>
        <taxon>rosids</taxon>
        <taxon>fabids</taxon>
        <taxon>Fabales</taxon>
        <taxon>Fabaceae</taxon>
        <taxon>Papilionoideae</taxon>
        <taxon>50 kb inversion clade</taxon>
        <taxon>dalbergioids sensu lato</taxon>
        <taxon>Dalbergieae</taxon>
        <taxon>Pterocarpus clade</taxon>
        <taxon>Arachis</taxon>
    </lineage>
</organism>
<dbReference type="AlphaFoldDB" id="A0A6B9V9L5"/>
<accession>A0A6B9V9L5</accession>